<dbReference type="InterPro" id="IPR036597">
    <property type="entry name" value="Fido-like_dom_sf"/>
</dbReference>
<dbReference type="RefSeq" id="WP_147803653.1">
    <property type="nucleotide sequence ID" value="NZ_CP144914.1"/>
</dbReference>
<reference evidence="2 3" key="1">
    <citation type="submission" date="2024-01" db="EMBL/GenBank/DDBJ databases">
        <title>Complete Genome Sequence of Alkalicoccus halolimnae BZ-SZ-XJ29T, a Moderately Halophilic Bacterium Isolated from a Salt Lake.</title>
        <authorList>
            <person name="Zhao B."/>
        </authorList>
    </citation>
    <scope>NUCLEOTIDE SEQUENCE [LARGE SCALE GENOMIC DNA]</scope>
    <source>
        <strain evidence="2 3">BZ-SZ-XJ29</strain>
    </source>
</reference>
<dbReference type="PROSITE" id="PS51459">
    <property type="entry name" value="FIDO"/>
    <property type="match status" value="1"/>
</dbReference>
<protein>
    <submittedName>
        <fullName evidence="2">Type II toxin-antitoxin system death-on-curing family toxin</fullName>
    </submittedName>
</protein>
<accession>A0A5C7F7E1</accession>
<dbReference type="EMBL" id="CP144914">
    <property type="protein sequence ID" value="WWD79685.1"/>
    <property type="molecule type" value="Genomic_DNA"/>
</dbReference>
<evidence type="ECO:0000259" key="1">
    <source>
        <dbReference type="PROSITE" id="PS51459"/>
    </source>
</evidence>
<dbReference type="PANTHER" id="PTHR39426">
    <property type="entry name" value="HOMOLOGY TO DEATH-ON-CURING PROTEIN OF PHAGE P1"/>
    <property type="match status" value="1"/>
</dbReference>
<dbReference type="Proteomes" id="UP000321816">
    <property type="component" value="Chromosome"/>
</dbReference>
<organism evidence="2 3">
    <name type="scientific">Alkalicoccus halolimnae</name>
    <dbReference type="NCBI Taxonomy" id="1667239"/>
    <lineage>
        <taxon>Bacteria</taxon>
        <taxon>Bacillati</taxon>
        <taxon>Bacillota</taxon>
        <taxon>Bacilli</taxon>
        <taxon>Bacillales</taxon>
        <taxon>Bacillaceae</taxon>
        <taxon>Alkalicoccus</taxon>
    </lineage>
</organism>
<evidence type="ECO:0000313" key="3">
    <source>
        <dbReference type="Proteomes" id="UP000321816"/>
    </source>
</evidence>
<dbReference type="InterPro" id="IPR053737">
    <property type="entry name" value="Type_II_TA_Toxin"/>
</dbReference>
<proteinExistence type="predicted"/>
<evidence type="ECO:0000313" key="2">
    <source>
        <dbReference type="EMBL" id="WWD79685.1"/>
    </source>
</evidence>
<dbReference type="InterPro" id="IPR006440">
    <property type="entry name" value="Doc"/>
</dbReference>
<dbReference type="PANTHER" id="PTHR39426:SF1">
    <property type="entry name" value="HOMOLOGY TO DEATH-ON-CURING PROTEIN OF PHAGE P1"/>
    <property type="match status" value="1"/>
</dbReference>
<dbReference type="InterPro" id="IPR003812">
    <property type="entry name" value="Fido"/>
</dbReference>
<gene>
    <name evidence="2" type="ORF">FTX54_014995</name>
</gene>
<dbReference type="AlphaFoldDB" id="A0A5C7F7E1"/>
<dbReference type="GO" id="GO:0016301">
    <property type="term" value="F:kinase activity"/>
    <property type="evidence" value="ECO:0007669"/>
    <property type="project" value="InterPro"/>
</dbReference>
<dbReference type="OrthoDB" id="9802752at2"/>
<dbReference type="Pfam" id="PF02661">
    <property type="entry name" value="Fic"/>
    <property type="match status" value="1"/>
</dbReference>
<keyword evidence="3" id="KW-1185">Reference proteome</keyword>
<name>A0A5C7F7E1_9BACI</name>
<dbReference type="NCBIfam" id="TIGR01550">
    <property type="entry name" value="DOC_P1"/>
    <property type="match status" value="1"/>
</dbReference>
<feature type="domain" description="Fido" evidence="1">
    <location>
        <begin position="7"/>
        <end position="133"/>
    </location>
</feature>
<sequence>MIFDKNAGSYIYLEEHEVIEINRRQMAEEGKKSILKEPGELSIILESPYLISFGVELYPTLWEKAACYLYKLTVAHVFENANKRTAFLAAYIFMRANGYIITAERDVLYDFMLALADSINPAGYEEAVAFIRRESVPVN</sequence>
<dbReference type="Gene3D" id="1.20.120.1870">
    <property type="entry name" value="Fic/DOC protein, Fido domain"/>
    <property type="match status" value="1"/>
</dbReference>
<dbReference type="KEGG" id="ahal:FTX54_014995"/>
<dbReference type="SUPFAM" id="SSF140931">
    <property type="entry name" value="Fic-like"/>
    <property type="match status" value="1"/>
</dbReference>